<evidence type="ECO:0000313" key="5">
    <source>
        <dbReference type="Proteomes" id="UP001054897"/>
    </source>
</evidence>
<dbReference type="EMBL" id="CP099397">
    <property type="protein sequence ID" value="USR41534.1"/>
    <property type="molecule type" value="Genomic_DNA"/>
</dbReference>
<keyword evidence="1" id="KW-1133">Transmembrane helix</keyword>
<dbReference type="InterPro" id="IPR002656">
    <property type="entry name" value="Acyl_transf_3_dom"/>
</dbReference>
<keyword evidence="4" id="KW-0808">Transferase</keyword>
<dbReference type="GeneID" id="300081095"/>
<proteinExistence type="predicted"/>
<dbReference type="InterPro" id="IPR043968">
    <property type="entry name" value="SGNH"/>
</dbReference>
<feature type="transmembrane region" description="Helical" evidence="1">
    <location>
        <begin position="313"/>
        <end position="341"/>
    </location>
</feature>
<sequence length="851" mass="93411">MTILAHDAKANYRPDIDGLRAIAVLAVVLFHIEATLLPGGFAGVDIFFVISGFLITGNIIKDAGSARGFSWAEFYRRRALRILPVLFVVLLTTLLIGQLILLPEDLSGLGYSSLAAVFSAANVYFTYFLDTSYFADDSNLQPLLHLWSLGVEEQFYLFWPIILLALLTRFTRRWLLPVTLLLTLASFILAEVLIPKKPMFAYYMLPTRAGELLVGALLAIWISRGHTVITNWARLLLGLVGAGLIVATLGWITEDMGFPGINALPSTLGAALLIWAGSGRAVGVSRVLALRPLVLIGLISYSLYLWHWPVLAFYRYIYGVVGPLAGVLLFGLMLLLSVASYRWVEKPCRQLRWDFPRVMMRVVAVNAAVLSLLCGALLLSGGFGLYGLDAQYRVDLKRLSPAPAAYSFPYVCQRARLSEADLQSKACIINPEREPSVLLWGDSNAAHYVGMLGAFAEASGFAFRNAVHSSCPPLLEGAAATQKLEILERCLASIEVVRRHLGNYSTVILGAAWTVHARRSDNFFTDLEATVDFLVGQGKEVIILAQVPNFEVVNRKCLQKALKLPMLTCNESGLERPGVVQNNARLSALAARRANVHFFDPRGQLCPNGQCSAYLDGRLVYFDASHLSMEGSWVIGRQIVRAKGVPDFFAQLGGGVFSVGAAPLDKTLLERDKAVFNVPVKSWNSLMLGDSSRQWRGNAQREQHAAGMRLADASPREFSAYRYSFAVDELWELQKDAPVRLQMTLASCTDALPLLRLRARQGERLNQYDVMLDCASAQLAKRGDSGAVKADVSAADGEWRLQVQYVFPGELDALEVSIYPAVGKELGRYDAAATGVVVVRDVAWAIGSGRN</sequence>
<evidence type="ECO:0000259" key="2">
    <source>
        <dbReference type="Pfam" id="PF01757"/>
    </source>
</evidence>
<feature type="transmembrane region" description="Helical" evidence="1">
    <location>
        <begin position="147"/>
        <end position="167"/>
    </location>
</feature>
<evidence type="ECO:0000313" key="4">
    <source>
        <dbReference type="EMBL" id="USR41534.1"/>
    </source>
</evidence>
<feature type="transmembrane region" description="Helical" evidence="1">
    <location>
        <begin position="258"/>
        <end position="276"/>
    </location>
</feature>
<feature type="domain" description="Acyltransferase 3" evidence="2">
    <location>
        <begin position="15"/>
        <end position="341"/>
    </location>
</feature>
<feature type="transmembrane region" description="Helical" evidence="1">
    <location>
        <begin position="174"/>
        <end position="194"/>
    </location>
</feature>
<evidence type="ECO:0000259" key="3">
    <source>
        <dbReference type="Pfam" id="PF19040"/>
    </source>
</evidence>
<dbReference type="SUPFAM" id="SSF52266">
    <property type="entry name" value="SGNH hydrolase"/>
    <property type="match status" value="1"/>
</dbReference>
<feature type="transmembrane region" description="Helical" evidence="1">
    <location>
        <begin position="200"/>
        <end position="223"/>
    </location>
</feature>
<keyword evidence="1" id="KW-0812">Transmembrane</keyword>
<keyword evidence="5" id="KW-1185">Reference proteome</keyword>
<dbReference type="Pfam" id="PF19040">
    <property type="entry name" value="SGNH"/>
    <property type="match status" value="1"/>
</dbReference>
<keyword evidence="4" id="KW-0012">Acyltransferase</keyword>
<feature type="transmembrane region" description="Helical" evidence="1">
    <location>
        <begin position="80"/>
        <end position="102"/>
    </location>
</feature>
<organism evidence="4 5">
    <name type="scientific">Ectopseudomonas hydrolytica</name>
    <dbReference type="NCBI Taxonomy" id="2493633"/>
    <lineage>
        <taxon>Bacteria</taxon>
        <taxon>Pseudomonadati</taxon>
        <taxon>Pseudomonadota</taxon>
        <taxon>Gammaproteobacteria</taxon>
        <taxon>Pseudomonadales</taxon>
        <taxon>Pseudomonadaceae</taxon>
        <taxon>Ectopseudomonas</taxon>
    </lineage>
</organism>
<protein>
    <submittedName>
        <fullName evidence="4">Acyltransferase</fullName>
    </submittedName>
</protein>
<feature type="transmembrane region" description="Helical" evidence="1">
    <location>
        <begin position="235"/>
        <end position="252"/>
    </location>
</feature>
<feature type="transmembrane region" description="Helical" evidence="1">
    <location>
        <begin position="288"/>
        <end position="307"/>
    </location>
</feature>
<dbReference type="Pfam" id="PF01757">
    <property type="entry name" value="Acyl_transf_3"/>
    <property type="match status" value="1"/>
</dbReference>
<dbReference type="InterPro" id="IPR050879">
    <property type="entry name" value="Acyltransferase_3"/>
</dbReference>
<feature type="transmembrane region" description="Helical" evidence="1">
    <location>
        <begin position="362"/>
        <end position="388"/>
    </location>
</feature>
<dbReference type="Proteomes" id="UP001054897">
    <property type="component" value="Chromosome"/>
</dbReference>
<name>A0ABY5AC99_9GAMM</name>
<gene>
    <name evidence="4" type="ORF">L1F06_008950</name>
</gene>
<dbReference type="PANTHER" id="PTHR23028:SF53">
    <property type="entry name" value="ACYL_TRANSF_3 DOMAIN-CONTAINING PROTEIN"/>
    <property type="match status" value="1"/>
</dbReference>
<dbReference type="PANTHER" id="PTHR23028">
    <property type="entry name" value="ACETYLTRANSFERASE"/>
    <property type="match status" value="1"/>
</dbReference>
<reference evidence="4" key="1">
    <citation type="submission" date="2022-06" db="EMBL/GenBank/DDBJ databases">
        <title>Complete genome of Pseudomonas hydrolytica DSWY01T.</title>
        <authorList>
            <person name="Jung J."/>
            <person name="Jeon C.O."/>
        </authorList>
    </citation>
    <scope>NUCLEOTIDE SEQUENCE</scope>
    <source>
        <strain evidence="4">DSWY01</strain>
    </source>
</reference>
<keyword evidence="1" id="KW-0472">Membrane</keyword>
<feature type="transmembrane region" description="Helical" evidence="1">
    <location>
        <begin position="109"/>
        <end position="127"/>
    </location>
</feature>
<dbReference type="RefSeq" id="WP_129483553.1">
    <property type="nucleotide sequence ID" value="NZ_CP099397.1"/>
</dbReference>
<evidence type="ECO:0000256" key="1">
    <source>
        <dbReference type="SAM" id="Phobius"/>
    </source>
</evidence>
<accession>A0ABY5AC99</accession>
<feature type="transmembrane region" description="Helical" evidence="1">
    <location>
        <begin position="18"/>
        <end position="37"/>
    </location>
</feature>
<feature type="domain" description="SGNH" evidence="3">
    <location>
        <begin position="422"/>
        <end position="639"/>
    </location>
</feature>
<dbReference type="GO" id="GO:0016746">
    <property type="term" value="F:acyltransferase activity"/>
    <property type="evidence" value="ECO:0007669"/>
    <property type="project" value="UniProtKB-KW"/>
</dbReference>